<dbReference type="PANTHER" id="PTHR11618:SF4">
    <property type="entry name" value="TRANSCRIPTION FACTOR IIIB 90 KDA SUBUNIT"/>
    <property type="match status" value="1"/>
</dbReference>
<feature type="compositionally biased region" description="Acidic residues" evidence="9">
    <location>
        <begin position="450"/>
        <end position="460"/>
    </location>
</feature>
<dbReference type="Gene3D" id="1.10.472.170">
    <property type="match status" value="1"/>
</dbReference>
<dbReference type="OrthoDB" id="511529at2759"/>
<keyword evidence="13" id="KW-1185">Reference proteome</keyword>
<dbReference type="Proteomes" id="UP000799640">
    <property type="component" value="Unassembled WGS sequence"/>
</dbReference>
<dbReference type="InterPro" id="IPR013150">
    <property type="entry name" value="TFIIB_cyclin"/>
</dbReference>
<dbReference type="AlphaFoldDB" id="A0A6G1IB22"/>
<dbReference type="SUPFAM" id="SSF57783">
    <property type="entry name" value="Zinc beta-ribbon"/>
    <property type="match status" value="1"/>
</dbReference>
<dbReference type="InterPro" id="IPR036915">
    <property type="entry name" value="Cyclin-like_sf"/>
</dbReference>
<keyword evidence="8" id="KW-0539">Nucleus</keyword>
<feature type="region of interest" description="Disordered" evidence="9">
    <location>
        <begin position="653"/>
        <end position="767"/>
    </location>
</feature>
<feature type="domain" description="Transcription factor TFIIB cyclin-like" evidence="10">
    <location>
        <begin position="239"/>
        <end position="317"/>
    </location>
</feature>
<dbReference type="Gene3D" id="1.10.472.10">
    <property type="entry name" value="Cyclin-like"/>
    <property type="match status" value="1"/>
</dbReference>
<feature type="region of interest" description="Disordered" evidence="9">
    <location>
        <begin position="592"/>
        <end position="629"/>
    </location>
</feature>
<dbReference type="Gene3D" id="1.20.5.650">
    <property type="entry name" value="Single helix bin"/>
    <property type="match status" value="1"/>
</dbReference>
<feature type="region of interest" description="Disordered" evidence="9">
    <location>
        <begin position="371"/>
        <end position="475"/>
    </location>
</feature>
<reference evidence="12" key="1">
    <citation type="journal article" date="2020" name="Stud. Mycol.">
        <title>101 Dothideomycetes genomes: a test case for predicting lifestyles and emergence of pathogens.</title>
        <authorList>
            <person name="Haridas S."/>
            <person name="Albert R."/>
            <person name="Binder M."/>
            <person name="Bloem J."/>
            <person name="Labutti K."/>
            <person name="Salamov A."/>
            <person name="Andreopoulos B."/>
            <person name="Baker S."/>
            <person name="Barry K."/>
            <person name="Bills G."/>
            <person name="Bluhm B."/>
            <person name="Cannon C."/>
            <person name="Castanera R."/>
            <person name="Culley D."/>
            <person name="Daum C."/>
            <person name="Ezra D."/>
            <person name="Gonzalez J."/>
            <person name="Henrissat B."/>
            <person name="Kuo A."/>
            <person name="Liang C."/>
            <person name="Lipzen A."/>
            <person name="Lutzoni F."/>
            <person name="Magnuson J."/>
            <person name="Mondo S."/>
            <person name="Nolan M."/>
            <person name="Ohm R."/>
            <person name="Pangilinan J."/>
            <person name="Park H.-J."/>
            <person name="Ramirez L."/>
            <person name="Alfaro M."/>
            <person name="Sun H."/>
            <person name="Tritt A."/>
            <person name="Yoshinaga Y."/>
            <person name="Zwiers L.-H."/>
            <person name="Turgeon B."/>
            <person name="Goodwin S."/>
            <person name="Spatafora J."/>
            <person name="Crous P."/>
            <person name="Grigoriev I."/>
        </authorList>
    </citation>
    <scope>NUCLEOTIDE SEQUENCE</scope>
    <source>
        <strain evidence="12">CBS 262.69</strain>
    </source>
</reference>
<organism evidence="12 13">
    <name type="scientific">Trichodelitschia bisporula</name>
    <dbReference type="NCBI Taxonomy" id="703511"/>
    <lineage>
        <taxon>Eukaryota</taxon>
        <taxon>Fungi</taxon>
        <taxon>Dikarya</taxon>
        <taxon>Ascomycota</taxon>
        <taxon>Pezizomycotina</taxon>
        <taxon>Dothideomycetes</taxon>
        <taxon>Dothideomycetes incertae sedis</taxon>
        <taxon>Phaeotrichales</taxon>
        <taxon>Phaeotrichaceae</taxon>
        <taxon>Trichodelitschia</taxon>
    </lineage>
</organism>
<keyword evidence="5" id="KW-0862">Zinc</keyword>
<evidence type="ECO:0000256" key="5">
    <source>
        <dbReference type="ARBA" id="ARBA00022833"/>
    </source>
</evidence>
<accession>A0A6G1IB22</accession>
<dbReference type="EMBL" id="ML996687">
    <property type="protein sequence ID" value="KAF2405269.1"/>
    <property type="molecule type" value="Genomic_DNA"/>
</dbReference>
<evidence type="ECO:0000256" key="3">
    <source>
        <dbReference type="ARBA" id="ARBA00022723"/>
    </source>
</evidence>
<dbReference type="GO" id="GO:0070897">
    <property type="term" value="P:transcription preinitiation complex assembly"/>
    <property type="evidence" value="ECO:0007669"/>
    <property type="project" value="InterPro"/>
</dbReference>
<dbReference type="GO" id="GO:0005634">
    <property type="term" value="C:nucleus"/>
    <property type="evidence" value="ECO:0007669"/>
    <property type="project" value="UniProtKB-SubCell"/>
</dbReference>
<dbReference type="GO" id="GO:0097550">
    <property type="term" value="C:transcription preinitiation complex"/>
    <property type="evidence" value="ECO:0007669"/>
    <property type="project" value="TreeGrafter"/>
</dbReference>
<feature type="compositionally biased region" description="Low complexity" evidence="9">
    <location>
        <begin position="700"/>
        <end position="711"/>
    </location>
</feature>
<dbReference type="GO" id="GO:0017025">
    <property type="term" value="F:TBP-class protein binding"/>
    <property type="evidence" value="ECO:0007669"/>
    <property type="project" value="InterPro"/>
</dbReference>
<dbReference type="GO" id="GO:0001006">
    <property type="term" value="F:RNA polymerase III type 3 promoter sequence-specific DNA binding"/>
    <property type="evidence" value="ECO:0007669"/>
    <property type="project" value="TreeGrafter"/>
</dbReference>
<dbReference type="CDD" id="cd20554">
    <property type="entry name" value="CYCLIN_TFIIIB90_rpt2"/>
    <property type="match status" value="1"/>
</dbReference>
<keyword evidence="7" id="KW-0804">Transcription</keyword>
<keyword evidence="6" id="KW-0805">Transcription regulation</keyword>
<keyword evidence="4" id="KW-0863">Zinc-finger</keyword>
<evidence type="ECO:0000256" key="8">
    <source>
        <dbReference type="ARBA" id="ARBA00023242"/>
    </source>
</evidence>
<evidence type="ECO:0000259" key="10">
    <source>
        <dbReference type="Pfam" id="PF00382"/>
    </source>
</evidence>
<feature type="compositionally biased region" description="Polar residues" evidence="9">
    <location>
        <begin position="670"/>
        <end position="680"/>
    </location>
</feature>
<dbReference type="InterPro" id="IPR000812">
    <property type="entry name" value="TFIIB"/>
</dbReference>
<protein>
    <recommendedName>
        <fullName evidence="14">B-related factor 1</fullName>
    </recommendedName>
</protein>
<evidence type="ECO:0000256" key="7">
    <source>
        <dbReference type="ARBA" id="ARBA00023163"/>
    </source>
</evidence>
<feature type="compositionally biased region" description="Polar residues" evidence="9">
    <location>
        <begin position="371"/>
        <end position="383"/>
    </location>
</feature>
<gene>
    <name evidence="12" type="ORF">EJ06DRAFT_19224</name>
</gene>
<evidence type="ECO:0000313" key="12">
    <source>
        <dbReference type="EMBL" id="KAF2405269.1"/>
    </source>
</evidence>
<keyword evidence="3" id="KW-0479">Metal-binding</keyword>
<evidence type="ECO:0000259" key="11">
    <source>
        <dbReference type="Pfam" id="PF07741"/>
    </source>
</evidence>
<dbReference type="PRINTS" id="PR00685">
    <property type="entry name" value="TIFACTORIIB"/>
</dbReference>
<dbReference type="GO" id="GO:0000995">
    <property type="term" value="F:RNA polymerase III general transcription initiation factor activity"/>
    <property type="evidence" value="ECO:0007669"/>
    <property type="project" value="TreeGrafter"/>
</dbReference>
<dbReference type="GO" id="GO:0000126">
    <property type="term" value="C:transcription factor TFIIIB complex"/>
    <property type="evidence" value="ECO:0007669"/>
    <property type="project" value="TreeGrafter"/>
</dbReference>
<sequence length="787" mass="87263">MSGPNPISRPRPLRERIGGLRSSPSLRGSPAPAPPVSLITAVAARRKAARTCPNCSTPDIGELEGQVVCLNCGAIISDSVIVNEIAFDEAPSGAAHVQGTTVHDGQRGARSVAVGFRRGGRSSEETAENALRIGKEEITRLANALHINGMVEKAYMLYQIARIHQFQRPIKENAAICLYVSCRQTKGNTTMLIDFAEQIRQNVYDLGATYKSFIKAVSLEDELDPIPIIEIEPLLLKYAKRLEFGDATRQVAADAASILARMDRDWMVTGRQPFALCGACLILAARMNNFRRSIREVVFIVRAGDVTILKRLKEFQRTTAGRLTVQQFRDVGLRLKEQADPPCFTEKRYKNMRKRKRGVAMFDVGTSTRDATVDLTGSSTSGSPAPRRDADGFVIPDVPIDPSLVSPANNAEAENRAPTAQMATRVSTKGSRTSKGTTPDGSPEVATPEEQMDEVLEEIEGPSTKKRRTRKKEKPDPLVIQAEDLLDDNELGELEAQISQIVDRHITEDAYILSEARAKALADAEKAKVAVDSRRRKVRHTEEIDPEEFDDDPEVNNCLLNEREAEVKERIWVTSNWEWLREQQAKALAAQLDEAKGKKKKTPGTSRRRLKDDNDQEPAATPAEASRRMLEKRSYRAAFSKHLNYDKLMKIYGRDEGDDDDNDDNDDNASRATSPAQTVDGSVEPESAPERFQITRTKKPQQQLPTPATTQEASRVVDRDEVVEEEDADIGAPNNTGGEVEILEELSDLDDEAEPGVDDTMLDDDDMEDAFESEDEVYDDEDGEEFG</sequence>
<dbReference type="GO" id="GO:0008270">
    <property type="term" value="F:zinc ion binding"/>
    <property type="evidence" value="ECO:0007669"/>
    <property type="project" value="UniProtKB-KW"/>
</dbReference>
<evidence type="ECO:0000256" key="6">
    <source>
        <dbReference type="ARBA" id="ARBA00023015"/>
    </source>
</evidence>
<feature type="compositionally biased region" description="Acidic residues" evidence="9">
    <location>
        <begin position="741"/>
        <end position="767"/>
    </location>
</feature>
<comment type="subcellular location">
    <subcellularLocation>
        <location evidence="1">Nucleus</location>
    </subcellularLocation>
</comment>
<dbReference type="SUPFAM" id="SSF47954">
    <property type="entry name" value="Cyclin-like"/>
    <property type="match status" value="2"/>
</dbReference>
<evidence type="ECO:0000313" key="13">
    <source>
        <dbReference type="Proteomes" id="UP000799640"/>
    </source>
</evidence>
<evidence type="ECO:0000256" key="4">
    <source>
        <dbReference type="ARBA" id="ARBA00022771"/>
    </source>
</evidence>
<evidence type="ECO:0000256" key="1">
    <source>
        <dbReference type="ARBA" id="ARBA00004123"/>
    </source>
</evidence>
<dbReference type="FunFam" id="1.10.472.10:FF:000002">
    <property type="entry name" value="Transcription factor IIIB 90 kDa subunit"/>
    <property type="match status" value="1"/>
</dbReference>
<feature type="domain" description="Brf1 TBP-binding" evidence="11">
    <location>
        <begin position="548"/>
        <end position="652"/>
    </location>
</feature>
<name>A0A6G1IB22_9PEZI</name>
<evidence type="ECO:0000256" key="2">
    <source>
        <dbReference type="ARBA" id="ARBA00010857"/>
    </source>
</evidence>
<feature type="compositionally biased region" description="Low complexity" evidence="9">
    <location>
        <begin position="427"/>
        <end position="438"/>
    </location>
</feature>
<feature type="compositionally biased region" description="Low complexity" evidence="9">
    <location>
        <begin position="19"/>
        <end position="30"/>
    </location>
</feature>
<proteinExistence type="inferred from homology"/>
<dbReference type="Pfam" id="PF00382">
    <property type="entry name" value="TFIIB"/>
    <property type="match status" value="2"/>
</dbReference>
<feature type="compositionally biased region" description="Acidic residues" evidence="9">
    <location>
        <begin position="656"/>
        <end position="667"/>
    </location>
</feature>
<feature type="region of interest" description="Disordered" evidence="9">
    <location>
        <begin position="1"/>
        <end position="34"/>
    </location>
</feature>
<dbReference type="InterPro" id="IPR011665">
    <property type="entry name" value="BRF1_TBP-bd_dom"/>
</dbReference>
<feature type="compositionally biased region" description="Basic residues" evidence="9">
    <location>
        <begin position="597"/>
        <end position="609"/>
    </location>
</feature>
<comment type="similarity">
    <text evidence="2">Belongs to the TFIIB family.</text>
</comment>
<dbReference type="PANTHER" id="PTHR11618">
    <property type="entry name" value="TRANSCRIPTION INITIATION FACTOR IIB-RELATED"/>
    <property type="match status" value="1"/>
</dbReference>
<evidence type="ECO:0008006" key="14">
    <source>
        <dbReference type="Google" id="ProtNLM"/>
    </source>
</evidence>
<feature type="domain" description="Transcription factor TFIIB cyclin-like" evidence="10">
    <location>
        <begin position="130"/>
        <end position="215"/>
    </location>
</feature>
<evidence type="ECO:0000256" key="9">
    <source>
        <dbReference type="SAM" id="MobiDB-lite"/>
    </source>
</evidence>
<dbReference type="Pfam" id="PF07741">
    <property type="entry name" value="BRF1"/>
    <property type="match status" value="1"/>
</dbReference>